<feature type="region of interest" description="Disordered" evidence="2">
    <location>
        <begin position="54"/>
        <end position="79"/>
    </location>
</feature>
<keyword evidence="1" id="KW-0233">DNA recombination</keyword>
<dbReference type="GO" id="GO:0003677">
    <property type="term" value="F:DNA binding"/>
    <property type="evidence" value="ECO:0007669"/>
    <property type="project" value="InterPro"/>
</dbReference>
<dbReference type="EMBL" id="LT607754">
    <property type="protein sequence ID" value="SCG54691.1"/>
    <property type="molecule type" value="Genomic_DNA"/>
</dbReference>
<dbReference type="GO" id="GO:0006310">
    <property type="term" value="P:DNA recombination"/>
    <property type="evidence" value="ECO:0007669"/>
    <property type="project" value="UniProtKB-KW"/>
</dbReference>
<evidence type="ECO:0008006" key="5">
    <source>
        <dbReference type="Google" id="ProtNLM"/>
    </source>
</evidence>
<evidence type="ECO:0000313" key="4">
    <source>
        <dbReference type="Proteomes" id="UP000198221"/>
    </source>
</evidence>
<evidence type="ECO:0000256" key="1">
    <source>
        <dbReference type="ARBA" id="ARBA00023172"/>
    </source>
</evidence>
<dbReference type="AlphaFoldDB" id="A0A1C5I9T6"/>
<dbReference type="Proteomes" id="UP000198221">
    <property type="component" value="Chromosome I"/>
</dbReference>
<reference evidence="4" key="1">
    <citation type="submission" date="2016-06" db="EMBL/GenBank/DDBJ databases">
        <authorList>
            <person name="Varghese N."/>
            <person name="Submissions Spin"/>
        </authorList>
    </citation>
    <scope>NUCLEOTIDE SEQUENCE [LARGE SCALE GENOMIC DNA]</scope>
    <source>
        <strain evidence="4">DSM 43819</strain>
    </source>
</reference>
<keyword evidence="4" id="KW-1185">Reference proteome</keyword>
<organism evidence="3 4">
    <name type="scientific">Micromonospora inositola</name>
    <dbReference type="NCBI Taxonomy" id="47865"/>
    <lineage>
        <taxon>Bacteria</taxon>
        <taxon>Bacillati</taxon>
        <taxon>Actinomycetota</taxon>
        <taxon>Actinomycetes</taxon>
        <taxon>Micromonosporales</taxon>
        <taxon>Micromonosporaceae</taxon>
        <taxon>Micromonospora</taxon>
    </lineage>
</organism>
<gene>
    <name evidence="3" type="ORF">GA0070613_2451</name>
</gene>
<dbReference type="InterPro" id="IPR011010">
    <property type="entry name" value="DNA_brk_join_enz"/>
</dbReference>
<accession>A0A1C5I9T6</accession>
<evidence type="ECO:0000313" key="3">
    <source>
        <dbReference type="EMBL" id="SCG54691.1"/>
    </source>
</evidence>
<dbReference type="Gene3D" id="1.10.443.10">
    <property type="entry name" value="Intergrase catalytic core"/>
    <property type="match status" value="1"/>
</dbReference>
<name>A0A1C5I9T6_9ACTN</name>
<evidence type="ECO:0000256" key="2">
    <source>
        <dbReference type="SAM" id="MobiDB-lite"/>
    </source>
</evidence>
<dbReference type="GO" id="GO:0015074">
    <property type="term" value="P:DNA integration"/>
    <property type="evidence" value="ECO:0007669"/>
    <property type="project" value="InterPro"/>
</dbReference>
<sequence>MLLDAGESVKALSAYLGHADPGFTLRIYTHLLPASEDRTRRVIDKAFGEQPATARTRVTAWKRHDHGSTAPERPSRAGQRPCRYYFQRKWTKRRPKFFESFSTRW</sequence>
<protein>
    <recommendedName>
        <fullName evidence="5">Phage integrase family protein</fullName>
    </recommendedName>
</protein>
<dbReference type="SUPFAM" id="SSF56349">
    <property type="entry name" value="DNA breaking-rejoining enzymes"/>
    <property type="match status" value="1"/>
</dbReference>
<proteinExistence type="predicted"/>
<dbReference type="InterPro" id="IPR013762">
    <property type="entry name" value="Integrase-like_cat_sf"/>
</dbReference>